<dbReference type="AlphaFoldDB" id="A0A813W6Z4"/>
<dbReference type="GO" id="GO:0005634">
    <property type="term" value="C:nucleus"/>
    <property type="evidence" value="ECO:0007669"/>
    <property type="project" value="TreeGrafter"/>
</dbReference>
<organism evidence="3 4">
    <name type="scientific">Brachionus calyciflorus</name>
    <dbReference type="NCBI Taxonomy" id="104777"/>
    <lineage>
        <taxon>Eukaryota</taxon>
        <taxon>Metazoa</taxon>
        <taxon>Spiralia</taxon>
        <taxon>Gnathifera</taxon>
        <taxon>Rotifera</taxon>
        <taxon>Eurotatoria</taxon>
        <taxon>Monogononta</taxon>
        <taxon>Pseudotrocha</taxon>
        <taxon>Ploima</taxon>
        <taxon>Brachionidae</taxon>
        <taxon>Brachionus</taxon>
    </lineage>
</organism>
<dbReference type="InterPro" id="IPR016177">
    <property type="entry name" value="DNA-bd_dom_sf"/>
</dbReference>
<proteinExistence type="predicted"/>
<dbReference type="Proteomes" id="UP000663879">
    <property type="component" value="Unassembled WGS sequence"/>
</dbReference>
<feature type="compositionally biased region" description="Polar residues" evidence="1">
    <location>
        <begin position="153"/>
        <end position="184"/>
    </location>
</feature>
<evidence type="ECO:0000313" key="3">
    <source>
        <dbReference type="EMBL" id="CAF0856630.1"/>
    </source>
</evidence>
<name>A0A813W6Z4_9BILA</name>
<evidence type="ECO:0000256" key="1">
    <source>
        <dbReference type="SAM" id="MobiDB-lite"/>
    </source>
</evidence>
<dbReference type="PANTHER" id="PTHR16112">
    <property type="entry name" value="METHYL-CPG BINDING PROTEIN, DROSOPHILA"/>
    <property type="match status" value="1"/>
</dbReference>
<dbReference type="PROSITE" id="PS50982">
    <property type="entry name" value="MBD"/>
    <property type="match status" value="1"/>
</dbReference>
<feature type="region of interest" description="Disordered" evidence="1">
    <location>
        <begin position="90"/>
        <end position="120"/>
    </location>
</feature>
<dbReference type="EMBL" id="CAJNOC010001345">
    <property type="protein sequence ID" value="CAF0856630.1"/>
    <property type="molecule type" value="Genomic_DNA"/>
</dbReference>
<feature type="region of interest" description="Disordered" evidence="1">
    <location>
        <begin position="153"/>
        <end position="201"/>
    </location>
</feature>
<sequence>MLENQDQDLTLTDLSHNTLSYQLSQNLNIHHQSPVMIKDIIYYNYQKTEPQTIQVLNQTVSKTLTHDIMSPSSNSSSSPSSVSINPALKLTSQDSLEMSSKKKSLKKKSTQVTSEIDEERTSQLVSEILKNIKEKTKELESLNQNLKSTDQKYQTKINNVSQSESEYSKNYSQDSYDLNDSNDFYDSDGSKSTKQKKQKKKSIKIKSNKKLLEIPNGWSRIVDTDKNVIYISPSGFSLKSHQEIKNYLISDQTCKCGLECPLNIYETFNFSSLVDAVCSKKTSSKNSCLCKHVSHGIKKQKNLVKVLDEVNQNSKRNSNETKKTSKKVKKTDSYVNKTSEECVVNQHQQQSVMISNIVLSTDNFVNASNDLIFDTKNYSFSQANEFGQVEINSYSQNDIHHDNMSQSENMSFSHDFNDICQMVNSQSQL</sequence>
<accession>A0A813W6Z4</accession>
<gene>
    <name evidence="3" type="ORF">OXX778_LOCUS9227</name>
</gene>
<comment type="caution">
    <text evidence="3">The sequence shown here is derived from an EMBL/GenBank/DDBJ whole genome shotgun (WGS) entry which is preliminary data.</text>
</comment>
<dbReference type="GO" id="GO:0003677">
    <property type="term" value="F:DNA binding"/>
    <property type="evidence" value="ECO:0007669"/>
    <property type="project" value="InterPro"/>
</dbReference>
<dbReference type="GO" id="GO:0010369">
    <property type="term" value="C:chromocenter"/>
    <property type="evidence" value="ECO:0007669"/>
    <property type="project" value="TreeGrafter"/>
</dbReference>
<dbReference type="SMART" id="SM00391">
    <property type="entry name" value="MBD"/>
    <property type="match status" value="1"/>
</dbReference>
<dbReference type="GO" id="GO:0003682">
    <property type="term" value="F:chromatin binding"/>
    <property type="evidence" value="ECO:0007669"/>
    <property type="project" value="TreeGrafter"/>
</dbReference>
<evidence type="ECO:0000259" key="2">
    <source>
        <dbReference type="PROSITE" id="PS50982"/>
    </source>
</evidence>
<dbReference type="PANTHER" id="PTHR16112:SF16">
    <property type="entry name" value="SIX-BANDED, ISOFORM H"/>
    <property type="match status" value="1"/>
</dbReference>
<dbReference type="OrthoDB" id="641149at2759"/>
<dbReference type="SUPFAM" id="SSF54171">
    <property type="entry name" value="DNA-binding domain"/>
    <property type="match status" value="1"/>
</dbReference>
<feature type="region of interest" description="Disordered" evidence="1">
    <location>
        <begin position="310"/>
        <end position="331"/>
    </location>
</feature>
<protein>
    <recommendedName>
        <fullName evidence="2">MBD domain-containing protein</fullName>
    </recommendedName>
</protein>
<feature type="domain" description="MBD" evidence="2">
    <location>
        <begin position="204"/>
        <end position="275"/>
    </location>
</feature>
<reference evidence="3" key="1">
    <citation type="submission" date="2021-02" db="EMBL/GenBank/DDBJ databases">
        <authorList>
            <person name="Nowell W R."/>
        </authorList>
    </citation>
    <scope>NUCLEOTIDE SEQUENCE</scope>
    <source>
        <strain evidence="3">Ploen Becks lab</strain>
    </source>
</reference>
<evidence type="ECO:0000313" key="4">
    <source>
        <dbReference type="Proteomes" id="UP000663879"/>
    </source>
</evidence>
<keyword evidence="4" id="KW-1185">Reference proteome</keyword>
<dbReference type="InterPro" id="IPR001739">
    <property type="entry name" value="Methyl_CpG_DNA-bd"/>
</dbReference>